<evidence type="ECO:0000256" key="12">
    <source>
        <dbReference type="ARBA" id="ARBA00023027"/>
    </source>
</evidence>
<dbReference type="GO" id="GO:0003954">
    <property type="term" value="F:NADH dehydrogenase activity"/>
    <property type="evidence" value="ECO:0007669"/>
    <property type="project" value="TreeGrafter"/>
</dbReference>
<evidence type="ECO:0000313" key="22">
    <source>
        <dbReference type="EMBL" id="SAI75988.1"/>
    </source>
</evidence>
<evidence type="ECO:0000256" key="8">
    <source>
        <dbReference type="ARBA" id="ARBA00022792"/>
    </source>
</evidence>
<accession>A0A162NQK8</accession>
<feature type="transmembrane region" description="Helical" evidence="17">
    <location>
        <begin position="113"/>
        <end position="130"/>
    </location>
</feature>
<dbReference type="GO" id="GO:0008137">
    <property type="term" value="F:NADH dehydrogenase (ubiquinone) activity"/>
    <property type="evidence" value="ECO:0007669"/>
    <property type="project" value="UniProtKB-EC"/>
</dbReference>
<dbReference type="GO" id="GO:0015990">
    <property type="term" value="P:electron transport coupled proton transport"/>
    <property type="evidence" value="ECO:0007669"/>
    <property type="project" value="TreeGrafter"/>
</dbReference>
<keyword evidence="6" id="KW-0679">Respiratory chain</keyword>
<keyword evidence="8" id="KW-0999">Mitochondrion inner membrane</keyword>
<feature type="transmembrane region" description="Helical" evidence="17">
    <location>
        <begin position="426"/>
        <end position="443"/>
    </location>
</feature>
<protein>
    <recommendedName>
        <fullName evidence="4 17">NADH-ubiquinone oxidoreductase chain 5</fullName>
        <ecNumber evidence="3 17">7.1.1.2</ecNumber>
    </recommendedName>
</protein>
<gene>
    <name evidence="22" type="primary">nad5</name>
</gene>
<keyword evidence="13 17" id="KW-0830">Ubiquinone</keyword>
<dbReference type="PRINTS" id="PR01435">
    <property type="entry name" value="NPOXDRDTASE5"/>
</dbReference>
<dbReference type="EMBL" id="LT545992">
    <property type="protein sequence ID" value="SAI75988.1"/>
    <property type="molecule type" value="Genomic_DNA"/>
</dbReference>
<dbReference type="GO" id="GO:0005743">
    <property type="term" value="C:mitochondrial inner membrane"/>
    <property type="evidence" value="ECO:0007669"/>
    <property type="project" value="UniProtKB-SubCell"/>
</dbReference>
<evidence type="ECO:0000256" key="10">
    <source>
        <dbReference type="ARBA" id="ARBA00022982"/>
    </source>
</evidence>
<dbReference type="InterPro" id="IPR003945">
    <property type="entry name" value="NU5C-like"/>
</dbReference>
<dbReference type="InterPro" id="IPR001516">
    <property type="entry name" value="Proton_antipo_N"/>
</dbReference>
<dbReference type="AlphaFoldDB" id="A0A162NQK8"/>
<evidence type="ECO:0000256" key="6">
    <source>
        <dbReference type="ARBA" id="ARBA00022660"/>
    </source>
</evidence>
<sequence length="808" mass="88340">MYLVLVFSPLLGSLCGGFFGRYLGYRGAAAVTTGSVFLSAILSGVGFYEVALCGSVVSVPLFPWCFSELFDGGWGFYFDTLTIVMAVVVTSVSLIVHFYGFSYMAHDPHIPRFMAYLSIFTFFMLTLVTADNLLQTFFGWEGVGVASYLLINFWSTRLQASKASIKAMLVNRVGDFGLALGIMALFTTTGTINLPCAFAVAPLLAEKGTSIVASDTLLASQGVYHQLASTSSLPPEGIKLSSALAACTPQGGNSFSSRNPDPLWGYQGVQGELPSTLGDLPHGVWVEFPSTLSFCTMELDSLTIITSLLFIGAVGKSAQLFLHTWLPDAMEGPTPVSALIHAATMVTAGVFLLARCSPLFEYAPSTLLVVAFIGAMTCFFAGTVGLVQNDIKRVIAYSTCSQLGYMVFACGLSQYSLGIFHLANHAFFKALLFLSAGSVIHALSDEQDMRRMGGTVQSLPFTYAMMLIGSMSLVGFPFLTGFYSKDSILEVGYATYTLSGDFGYWFTAISVLFTGYYSFRLLFLSFLTESSGFRKPLEKAHDAPPLMALPLLPLALGSLFVGFLGKDMMIGLGTDFWGGSLFVLPKNLIQLESEYIPLTQKLTPLLYTFLGFALAMVLNYGWPAISYRALVTPYHFFSSLKKFNPDPKGYQGAADGNPAPVPLDTPRGGQGSGYPGTATPSFFGYSVIGIVVRSLYTFLNRRWFFDKVYNRWIAETALHFAYHTSWKTLDKGCFEILGPYGIAKTFPQWSRQLGRLQSGMIYHYAVMILLGLTLVIAFLLLRDLLQAAINPFLYLLFPLALLFYMEQR</sequence>
<feature type="transmembrane region" description="Helical" evidence="17">
    <location>
        <begin position="394"/>
        <end position="414"/>
    </location>
</feature>
<evidence type="ECO:0000259" key="21">
    <source>
        <dbReference type="Pfam" id="PF06455"/>
    </source>
</evidence>
<feature type="transmembrane region" description="Helical" evidence="17">
    <location>
        <begin position="74"/>
        <end position="101"/>
    </location>
</feature>
<evidence type="ECO:0000256" key="1">
    <source>
        <dbReference type="ARBA" id="ARBA00004448"/>
    </source>
</evidence>
<evidence type="ECO:0000256" key="3">
    <source>
        <dbReference type="ARBA" id="ARBA00012944"/>
    </source>
</evidence>
<keyword evidence="7 17" id="KW-0812">Transmembrane</keyword>
<dbReference type="PANTHER" id="PTHR42829:SF2">
    <property type="entry name" value="NADH-UBIQUINONE OXIDOREDUCTASE CHAIN 5"/>
    <property type="match status" value="1"/>
</dbReference>
<feature type="transmembrane region" description="Helical" evidence="17">
    <location>
        <begin position="503"/>
        <end position="523"/>
    </location>
</feature>
<comment type="function">
    <text evidence="17">Core subunit of the mitochondrial membrane respiratory chain NADH dehydrogenase (Complex I) which catalyzes electron transfer from NADH through the respiratory chain, using ubiquinone as an electron acceptor. Essential for the catalytic activity and assembly of complex I.</text>
</comment>
<feature type="domain" description="NADH-Ubiquinone oxidoreductase (complex I) chain 5 N-terminal" evidence="20">
    <location>
        <begin position="68"/>
        <end position="114"/>
    </location>
</feature>
<evidence type="ECO:0000256" key="7">
    <source>
        <dbReference type="ARBA" id="ARBA00022692"/>
    </source>
</evidence>
<feature type="domain" description="NADH dehydrogenase subunit 5 C-terminal" evidence="21">
    <location>
        <begin position="694"/>
        <end position="778"/>
    </location>
</feature>
<evidence type="ECO:0000256" key="11">
    <source>
        <dbReference type="ARBA" id="ARBA00022989"/>
    </source>
</evidence>
<keyword evidence="15 17" id="KW-0472">Membrane</keyword>
<reference evidence="22" key="1">
    <citation type="journal article" date="2016" name="Genome Announc.">
        <title>Complete Chloroplast and Mitochondrial Genome Sequences of the Hydrocarbon Oil-Producing Green Microalga Botryococcus braunii Race B (Showa).</title>
        <authorList>
            <person name="Blifernez-Klassen O."/>
            <person name="Wibberg D."/>
            <person name="Winkler A."/>
            <person name="Blom J."/>
            <person name="Goesmann A."/>
            <person name="Kalinowski J."/>
            <person name="Kruse O."/>
        </authorList>
    </citation>
    <scope>NUCLEOTIDE SEQUENCE</scope>
    <source>
        <strain evidence="22">Showa</strain>
    </source>
</reference>
<keyword evidence="11 17" id="KW-1133">Transmembrane helix</keyword>
<feature type="transmembrane region" description="Helical" evidence="17">
    <location>
        <begin position="543"/>
        <end position="562"/>
    </location>
</feature>
<feature type="transmembrane region" description="Helical" evidence="17">
    <location>
        <begin position="463"/>
        <end position="483"/>
    </location>
</feature>
<dbReference type="Pfam" id="PF06455">
    <property type="entry name" value="NADH5_C"/>
    <property type="match status" value="1"/>
</dbReference>
<dbReference type="Pfam" id="PF00662">
    <property type="entry name" value="Proton_antipo_N"/>
    <property type="match status" value="1"/>
</dbReference>
<organism evidence="22">
    <name type="scientific">Botryococcus braunii Showa</name>
    <dbReference type="NCBI Taxonomy" id="1202541"/>
    <lineage>
        <taxon>Eukaryota</taxon>
        <taxon>Viridiplantae</taxon>
        <taxon>Chlorophyta</taxon>
        <taxon>core chlorophytes</taxon>
        <taxon>Trebouxiophyceae</taxon>
        <taxon>Trebouxiophyceae incertae sedis</taxon>
        <taxon>Elliptochloris clade</taxon>
        <taxon>Botryococcus</taxon>
    </lineage>
</organism>
<feature type="domain" description="NADH:quinone oxidoreductase/Mrp antiporter transmembrane" evidence="19">
    <location>
        <begin position="130"/>
        <end position="201"/>
    </location>
</feature>
<evidence type="ECO:0000259" key="20">
    <source>
        <dbReference type="Pfam" id="PF00662"/>
    </source>
</evidence>
<dbReference type="NCBIfam" id="TIGR01974">
    <property type="entry name" value="NDH_I_L"/>
    <property type="match status" value="1"/>
</dbReference>
<feature type="domain" description="NADH:quinone oxidoreductase/Mrp antiporter transmembrane" evidence="19">
    <location>
        <begin position="300"/>
        <end position="497"/>
    </location>
</feature>
<evidence type="ECO:0000256" key="4">
    <source>
        <dbReference type="ARBA" id="ARBA00021096"/>
    </source>
</evidence>
<feature type="transmembrane region" description="Helical" evidence="17">
    <location>
        <begin position="176"/>
        <end position="200"/>
    </location>
</feature>
<dbReference type="PANTHER" id="PTHR42829">
    <property type="entry name" value="NADH-UBIQUINONE OXIDOREDUCTASE CHAIN 5"/>
    <property type="match status" value="1"/>
</dbReference>
<evidence type="ECO:0000256" key="17">
    <source>
        <dbReference type="RuleBase" id="RU003404"/>
    </source>
</evidence>
<evidence type="ECO:0000256" key="2">
    <source>
        <dbReference type="ARBA" id="ARBA00008200"/>
    </source>
</evidence>
<dbReference type="EC" id="7.1.1.2" evidence="3 17"/>
<geneLocation type="mitochondrion" evidence="22"/>
<feature type="transmembrane region" description="Helical" evidence="17">
    <location>
        <begin position="366"/>
        <end position="387"/>
    </location>
</feature>
<evidence type="ECO:0000256" key="9">
    <source>
        <dbReference type="ARBA" id="ARBA00022967"/>
    </source>
</evidence>
<dbReference type="InterPro" id="IPR010934">
    <property type="entry name" value="NADH_DH_su5_C"/>
</dbReference>
<evidence type="ECO:0000259" key="19">
    <source>
        <dbReference type="Pfam" id="PF00361"/>
    </source>
</evidence>
<name>A0A162NQK8_BOTBR</name>
<keyword evidence="9" id="KW-1278">Translocase</keyword>
<feature type="transmembrane region" description="Helical" evidence="17">
    <location>
        <begin position="682"/>
        <end position="699"/>
    </location>
</feature>
<evidence type="ECO:0000256" key="14">
    <source>
        <dbReference type="ARBA" id="ARBA00023128"/>
    </source>
</evidence>
<evidence type="ECO:0000256" key="16">
    <source>
        <dbReference type="ARBA" id="ARBA00049551"/>
    </source>
</evidence>
<keyword evidence="12 17" id="KW-0520">NAD</keyword>
<dbReference type="Pfam" id="PF00361">
    <property type="entry name" value="Proton_antipo_M"/>
    <property type="match status" value="2"/>
</dbReference>
<keyword evidence="10" id="KW-0249">Electron transport</keyword>
<feature type="transmembrane region" description="Helical" evidence="17">
    <location>
        <begin position="787"/>
        <end position="805"/>
    </location>
</feature>
<feature type="transmembrane region" description="Helical" evidence="17">
    <location>
        <begin position="136"/>
        <end position="155"/>
    </location>
</feature>
<comment type="subcellular location">
    <subcellularLocation>
        <location evidence="1">Mitochondrion inner membrane</location>
        <topology evidence="1">Multi-pass membrane protein</topology>
    </subcellularLocation>
</comment>
<dbReference type="InterPro" id="IPR018393">
    <property type="entry name" value="NADHpl_OxRdtase_5_subgr"/>
</dbReference>
<feature type="transmembrane region" description="Helical" evidence="17">
    <location>
        <begin position="36"/>
        <end position="62"/>
    </location>
</feature>
<feature type="region of interest" description="Disordered" evidence="18">
    <location>
        <begin position="648"/>
        <end position="670"/>
    </location>
</feature>
<evidence type="ECO:0000256" key="15">
    <source>
        <dbReference type="ARBA" id="ARBA00023136"/>
    </source>
</evidence>
<comment type="similarity">
    <text evidence="2 17">Belongs to the complex I subunit 5 family.</text>
</comment>
<dbReference type="InterPro" id="IPR001750">
    <property type="entry name" value="ND/Mrp_TM"/>
</dbReference>
<feature type="transmembrane region" description="Helical" evidence="17">
    <location>
        <begin position="605"/>
        <end position="625"/>
    </location>
</feature>
<feature type="transmembrane region" description="Helical" evidence="17">
    <location>
        <begin position="761"/>
        <end position="781"/>
    </location>
</feature>
<keyword evidence="5 17" id="KW-0813">Transport</keyword>
<comment type="catalytic activity">
    <reaction evidence="16 17">
        <text>a ubiquinone + NADH + 5 H(+)(in) = a ubiquinol + NAD(+) + 4 H(+)(out)</text>
        <dbReference type="Rhea" id="RHEA:29091"/>
        <dbReference type="Rhea" id="RHEA-COMP:9565"/>
        <dbReference type="Rhea" id="RHEA-COMP:9566"/>
        <dbReference type="ChEBI" id="CHEBI:15378"/>
        <dbReference type="ChEBI" id="CHEBI:16389"/>
        <dbReference type="ChEBI" id="CHEBI:17976"/>
        <dbReference type="ChEBI" id="CHEBI:57540"/>
        <dbReference type="ChEBI" id="CHEBI:57945"/>
        <dbReference type="EC" id="7.1.1.2"/>
    </reaction>
</comment>
<dbReference type="Gene3D" id="1.20.5.2700">
    <property type="match status" value="1"/>
</dbReference>
<dbReference type="PRINTS" id="PR01434">
    <property type="entry name" value="NADHDHGNASE5"/>
</dbReference>
<evidence type="ECO:0000256" key="13">
    <source>
        <dbReference type="ARBA" id="ARBA00023075"/>
    </source>
</evidence>
<feature type="transmembrane region" description="Helical" evidence="17">
    <location>
        <begin position="6"/>
        <end position="24"/>
    </location>
</feature>
<dbReference type="GO" id="GO:0042773">
    <property type="term" value="P:ATP synthesis coupled electron transport"/>
    <property type="evidence" value="ECO:0007669"/>
    <property type="project" value="InterPro"/>
</dbReference>
<feature type="transmembrane region" description="Helical" evidence="17">
    <location>
        <begin position="334"/>
        <end position="354"/>
    </location>
</feature>
<keyword evidence="14 17" id="KW-0496">Mitochondrion</keyword>
<evidence type="ECO:0000256" key="18">
    <source>
        <dbReference type="SAM" id="MobiDB-lite"/>
    </source>
</evidence>
<evidence type="ECO:0000256" key="5">
    <source>
        <dbReference type="ARBA" id="ARBA00022448"/>
    </source>
</evidence>
<proteinExistence type="inferred from homology"/>